<feature type="region of interest" description="Disordered" evidence="9">
    <location>
        <begin position="96"/>
        <end position="143"/>
    </location>
</feature>
<evidence type="ECO:0000256" key="3">
    <source>
        <dbReference type="ARBA" id="ARBA00012371"/>
    </source>
</evidence>
<dbReference type="PANTHER" id="PTHR43238">
    <property type="entry name" value="GDP-L-FUCOSE SYNTHASE"/>
    <property type="match status" value="1"/>
</dbReference>
<evidence type="ECO:0000259" key="10">
    <source>
        <dbReference type="Pfam" id="PF01370"/>
    </source>
</evidence>
<feature type="domain" description="NAD-dependent epimerase/dehydratase" evidence="10">
    <location>
        <begin position="157"/>
        <end position="389"/>
    </location>
</feature>
<evidence type="ECO:0000313" key="11">
    <source>
        <dbReference type="EMBL" id="RLN12502.1"/>
    </source>
</evidence>
<comment type="caution">
    <text evidence="11">The sequence shown here is derived from an EMBL/GenBank/DDBJ whole genome shotgun (WGS) entry which is preliminary data.</text>
</comment>
<dbReference type="InterPro" id="IPR036291">
    <property type="entry name" value="NAD(P)-bd_dom_sf"/>
</dbReference>
<sequence length="464" mass="50273">MGDGDGAPSFDLNMAQYEPDEVDGFNVPAAAAAANFDSNIDLEEEADEDAYVYSVDFHVIFAEEELQGYTEHGDRADAFNAANETASFDLNYASEEEALDGSSDAEHVEQAQCPVRRLSTRPSPPAAPPPARPSSDMGTVTAADPHPSFLADKDAKVFVAGHRGLVGSAVLRRLLSLGFTSVFVRTHAELDLTRQADVEAFFAAQRPRYVVLAAAKVGGIHANSTFPADFIAANLQIQTNVVDAALRCGSVRKLLFLGSSCIYPKFAPQPITEGALLSGPLEPTNEWYAVAKIAGIKMCQAYRIQHGLDAVSAMPTNLYGPHDNFHPENSHVLPALIRRFHEAKAGNAPEVVVWGSGSPLREFLHVDDLADAVIFLMDQYSGLEHVNVGSGSEVTIKELAELVKEVVGFQGKLVWDSSKPDGTPRKLMDSSKIQGMGWKPKIALKEGLVETYKWYVENVVSDKK</sequence>
<evidence type="ECO:0000256" key="7">
    <source>
        <dbReference type="ARBA" id="ARBA00023268"/>
    </source>
</evidence>
<dbReference type="InterPro" id="IPR028614">
    <property type="entry name" value="GDP_fucose/colitose_synth"/>
</dbReference>
<comment type="pathway">
    <text evidence="1">Nucleotide-sugar biosynthesis; GDP-L-fucose biosynthesis via de novo pathway; GDP-L-fucose from GDP-alpha-D-mannose: step 2/2.</text>
</comment>
<evidence type="ECO:0000256" key="4">
    <source>
        <dbReference type="ARBA" id="ARBA00022857"/>
    </source>
</evidence>
<dbReference type="OrthoDB" id="202470at2759"/>
<evidence type="ECO:0000256" key="8">
    <source>
        <dbReference type="ARBA" id="ARBA00051935"/>
    </source>
</evidence>
<keyword evidence="4" id="KW-0521">NADP</keyword>
<dbReference type="GO" id="GO:0016853">
    <property type="term" value="F:isomerase activity"/>
    <property type="evidence" value="ECO:0007669"/>
    <property type="project" value="UniProtKB-KW"/>
</dbReference>
<feature type="compositionally biased region" description="Pro residues" evidence="9">
    <location>
        <begin position="122"/>
        <end position="132"/>
    </location>
</feature>
<dbReference type="GO" id="GO:0042351">
    <property type="term" value="P:'de novo' GDP-L-fucose biosynthetic process"/>
    <property type="evidence" value="ECO:0007669"/>
    <property type="project" value="UniProtKB-UniPathway"/>
</dbReference>
<dbReference type="UniPathway" id="UPA00128">
    <property type="reaction ID" value="UER00191"/>
</dbReference>
<dbReference type="HAMAP" id="MF_00956">
    <property type="entry name" value="GDP_fucose_synth"/>
    <property type="match status" value="1"/>
</dbReference>
<proteinExistence type="inferred from homology"/>
<comment type="similarity">
    <text evidence="2">Belongs to the NAD(P)-dependent epimerase/dehydratase family. Fucose synthase subfamily.</text>
</comment>
<dbReference type="Gene3D" id="3.40.50.720">
    <property type="entry name" value="NAD(P)-binding Rossmann-like Domain"/>
    <property type="match status" value="1"/>
</dbReference>
<gene>
    <name evidence="11" type="ORF">C2845_PM09G20270</name>
</gene>
<keyword evidence="12" id="KW-1185">Reference proteome</keyword>
<dbReference type="SUPFAM" id="SSF51735">
    <property type="entry name" value="NAD(P)-binding Rossmann-fold domains"/>
    <property type="match status" value="1"/>
</dbReference>
<protein>
    <recommendedName>
        <fullName evidence="3">GDP-L-fucose synthase</fullName>
        <ecNumber evidence="3">1.1.1.271</ecNumber>
    </recommendedName>
</protein>
<keyword evidence="7" id="KW-0511">Multifunctional enzyme</keyword>
<dbReference type="CDD" id="cd05239">
    <property type="entry name" value="GDP_FS_SDR_e"/>
    <property type="match status" value="1"/>
</dbReference>
<evidence type="ECO:0000256" key="2">
    <source>
        <dbReference type="ARBA" id="ARBA00005959"/>
    </source>
</evidence>
<evidence type="ECO:0000256" key="6">
    <source>
        <dbReference type="ARBA" id="ARBA00023235"/>
    </source>
</evidence>
<evidence type="ECO:0000256" key="1">
    <source>
        <dbReference type="ARBA" id="ARBA00004883"/>
    </source>
</evidence>
<dbReference type="AlphaFoldDB" id="A0A3L6S235"/>
<dbReference type="EC" id="1.1.1.271" evidence="3"/>
<accession>A0A3L6S235</accession>
<reference evidence="12" key="1">
    <citation type="journal article" date="2019" name="Nat. Commun.">
        <title>The genome of broomcorn millet.</title>
        <authorList>
            <person name="Zou C."/>
            <person name="Miki D."/>
            <person name="Li D."/>
            <person name="Tang Q."/>
            <person name="Xiao L."/>
            <person name="Rajput S."/>
            <person name="Deng P."/>
            <person name="Jia W."/>
            <person name="Huang R."/>
            <person name="Zhang M."/>
            <person name="Sun Y."/>
            <person name="Hu J."/>
            <person name="Fu X."/>
            <person name="Schnable P.S."/>
            <person name="Li F."/>
            <person name="Zhang H."/>
            <person name="Feng B."/>
            <person name="Zhu X."/>
            <person name="Liu R."/>
            <person name="Schnable J.C."/>
            <person name="Zhu J.-K."/>
            <person name="Zhang H."/>
        </authorList>
    </citation>
    <scope>NUCLEOTIDE SEQUENCE [LARGE SCALE GENOMIC DNA]</scope>
</reference>
<dbReference type="InterPro" id="IPR001509">
    <property type="entry name" value="Epimerase_deHydtase"/>
</dbReference>
<dbReference type="Proteomes" id="UP000275267">
    <property type="component" value="Unassembled WGS sequence"/>
</dbReference>
<organism evidence="11 12">
    <name type="scientific">Panicum miliaceum</name>
    <name type="common">Proso millet</name>
    <name type="synonym">Broomcorn millet</name>
    <dbReference type="NCBI Taxonomy" id="4540"/>
    <lineage>
        <taxon>Eukaryota</taxon>
        <taxon>Viridiplantae</taxon>
        <taxon>Streptophyta</taxon>
        <taxon>Embryophyta</taxon>
        <taxon>Tracheophyta</taxon>
        <taxon>Spermatophyta</taxon>
        <taxon>Magnoliopsida</taxon>
        <taxon>Liliopsida</taxon>
        <taxon>Poales</taxon>
        <taxon>Poaceae</taxon>
        <taxon>PACMAD clade</taxon>
        <taxon>Panicoideae</taxon>
        <taxon>Panicodae</taxon>
        <taxon>Paniceae</taxon>
        <taxon>Panicinae</taxon>
        <taxon>Panicum</taxon>
        <taxon>Panicum sect. Panicum</taxon>
    </lineage>
</organism>
<dbReference type="EMBL" id="PQIB02000006">
    <property type="protein sequence ID" value="RLN12502.1"/>
    <property type="molecule type" value="Genomic_DNA"/>
</dbReference>
<dbReference type="Pfam" id="PF01370">
    <property type="entry name" value="Epimerase"/>
    <property type="match status" value="1"/>
</dbReference>
<dbReference type="STRING" id="4540.A0A3L6S235"/>
<keyword evidence="5" id="KW-0560">Oxidoreductase</keyword>
<evidence type="ECO:0000256" key="5">
    <source>
        <dbReference type="ARBA" id="ARBA00023002"/>
    </source>
</evidence>
<dbReference type="PANTHER" id="PTHR43238:SF1">
    <property type="entry name" value="GDP-L-FUCOSE SYNTHASE"/>
    <property type="match status" value="1"/>
</dbReference>
<dbReference type="FunFam" id="3.40.50.720:FF:000101">
    <property type="entry name" value="GDP-L-fucose synthase"/>
    <property type="match status" value="1"/>
</dbReference>
<keyword evidence="6" id="KW-0413">Isomerase</keyword>
<dbReference type="GO" id="GO:0050577">
    <property type="term" value="F:GDP-L-fucose synthase activity"/>
    <property type="evidence" value="ECO:0007669"/>
    <property type="project" value="UniProtKB-EC"/>
</dbReference>
<comment type="catalytic activity">
    <reaction evidence="8">
        <text>GDP-beta-L-fucose + NADP(+) = GDP-4-dehydro-alpha-D-rhamnose + NADPH + H(+)</text>
        <dbReference type="Rhea" id="RHEA:18885"/>
        <dbReference type="ChEBI" id="CHEBI:15378"/>
        <dbReference type="ChEBI" id="CHEBI:57273"/>
        <dbReference type="ChEBI" id="CHEBI:57783"/>
        <dbReference type="ChEBI" id="CHEBI:57964"/>
        <dbReference type="ChEBI" id="CHEBI:58349"/>
        <dbReference type="EC" id="1.1.1.271"/>
    </reaction>
</comment>
<name>A0A3L6S235_PANMI</name>
<dbReference type="Gene3D" id="3.90.25.10">
    <property type="entry name" value="UDP-galactose 4-epimerase, domain 1"/>
    <property type="match status" value="1"/>
</dbReference>
<evidence type="ECO:0000313" key="12">
    <source>
        <dbReference type="Proteomes" id="UP000275267"/>
    </source>
</evidence>
<evidence type="ECO:0000256" key="9">
    <source>
        <dbReference type="SAM" id="MobiDB-lite"/>
    </source>
</evidence>